<dbReference type="PANTHER" id="PTHR44757:SF2">
    <property type="entry name" value="BIOFILM ARCHITECTURE MAINTENANCE PROTEIN MBAA"/>
    <property type="match status" value="1"/>
</dbReference>
<dbReference type="InterPro" id="IPR001633">
    <property type="entry name" value="EAL_dom"/>
</dbReference>
<dbReference type="Gene3D" id="3.30.70.270">
    <property type="match status" value="1"/>
</dbReference>
<evidence type="ECO:0000259" key="5">
    <source>
        <dbReference type="PROSITE" id="PS50883"/>
    </source>
</evidence>
<dbReference type="Pfam" id="PF00990">
    <property type="entry name" value="GGDEF"/>
    <property type="match status" value="1"/>
</dbReference>
<dbReference type="EMBL" id="CP097899">
    <property type="protein sequence ID" value="URN94887.1"/>
    <property type="molecule type" value="Genomic_DNA"/>
</dbReference>
<keyword evidence="1" id="KW-0805">Transcription regulation</keyword>
<dbReference type="SUPFAM" id="SSF53822">
    <property type="entry name" value="Periplasmic binding protein-like I"/>
    <property type="match status" value="1"/>
</dbReference>
<dbReference type="InterPro" id="IPR052155">
    <property type="entry name" value="Biofilm_reg_signaling"/>
</dbReference>
<dbReference type="AlphaFoldDB" id="A0A9J6ZFS6"/>
<dbReference type="InterPro" id="IPR029787">
    <property type="entry name" value="Nucleotide_cyclase"/>
</dbReference>
<evidence type="ECO:0000313" key="7">
    <source>
        <dbReference type="EMBL" id="URN94887.1"/>
    </source>
</evidence>
<feature type="domain" description="GGDEF" evidence="6">
    <location>
        <begin position="612"/>
        <end position="744"/>
    </location>
</feature>
<gene>
    <name evidence="7" type="ORF">NAG76_01105</name>
</gene>
<evidence type="ECO:0000256" key="1">
    <source>
        <dbReference type="ARBA" id="ARBA00023015"/>
    </source>
</evidence>
<sequence>MQRQRTIGVLTPFLGGNYYTDVIEGIQVAARKLDVNLIVIRTGGKYFDVPIGMERVDGWLVVNFAVEDHFLKQLEEVYKKPVVTVAKDIRKLNMNSGMVVVNNKQAAKEAIFHLHKHGHTKIGYLGSMNMDDMKYRYEGYLSAMNELGLEVRSNYIFDSDNMSVIGGKQMAEKIIKEKFPITAALVSTGMCVFGMIDRLLEKGYRVPEDIALIGFDNSTTARYSEVPITSIQQNLDLVLMRAVENLVNRIDQPQPFKLDVIDCTLITRKSCGCDDGDVSEVKEIKENKNSKESTTVQFEYVNHINALRNENNVNYEFNRYILSYQFKRIRDIADLLENYFNWGSITGQQGYNTQGQPHLVMKEYFNFTTRKNELKHINLKEYDTLPANPPIFSSQQLKSDNEVVYVLPYRLTQNNWSLLSFGTSHSKTEQRFSEYMRIVHLFDIVANTFDRLALLDESATLRKQHQELSERQDVITRLSDDILFEVNFDKKKVWLNRNLSFQVKPTTLLGLEEFVHPDDVSHLKKHFYEHFRDNKPFYTELRIQINNGQYYYAIISAESTRDHIGNIQKLIGSIRDISKLRNNNDIEELSNGLVNRRRFYEEIKQVIHDGSREFALCVLDIDNFKLINDLYGHHVGDDIIETLSDVLTRCIRPGDHIARFGGDEFVILFQYEHVDEIDVFAAEISESITERIVGMNRDINLSVSVGISLYPSDGQEYDDLLKKADIALYQVKHNGKNNFMRYEPYMINFQQDKRKMEKILREALANDQFMLVYQPQVYARSKRIYGIEVLLRLRTESGVILSPDKFIPIAESVGLIVPIGAWVIRAACVQGMEWIRQGYDPIKISINISGLQLKSIQFLSSVRAILEETGMNPAHLTFEITETTIIDQSHIVLNVIKEIRKIGISVAIDDFGISYSSLSVLKNFPIEILKIDKSFVREMVTDDKGYKIVNAIINIAKSLDLRIVAEGVEDSTQLELLDELGCHYIQGYYISRPISKEEIVHFLPNKSVLLNMLYNQEQKDGAS</sequence>
<dbReference type="Pfam" id="PF13377">
    <property type="entry name" value="Peripla_BP_3"/>
    <property type="match status" value="1"/>
</dbReference>
<evidence type="ECO:0000259" key="6">
    <source>
        <dbReference type="PROSITE" id="PS50887"/>
    </source>
</evidence>
<feature type="domain" description="PAC" evidence="4">
    <location>
        <begin position="537"/>
        <end position="589"/>
    </location>
</feature>
<dbReference type="Gene3D" id="3.40.50.2300">
    <property type="match status" value="2"/>
</dbReference>
<dbReference type="KEGG" id="plig:NAG76_01105"/>
<accession>A0A9J6ZFS6</accession>
<dbReference type="PANTHER" id="PTHR44757">
    <property type="entry name" value="DIGUANYLATE CYCLASE DGCP"/>
    <property type="match status" value="1"/>
</dbReference>
<protein>
    <submittedName>
        <fullName evidence="7">EAL domain-containing protein</fullName>
    </submittedName>
</protein>
<name>A0A9J6ZFS6_9BACL</name>
<keyword evidence="2" id="KW-0238">DNA-binding</keyword>
<dbReference type="Pfam" id="PF08447">
    <property type="entry name" value="PAS_3"/>
    <property type="match status" value="1"/>
</dbReference>
<dbReference type="InterPro" id="IPR000014">
    <property type="entry name" value="PAS"/>
</dbReference>
<dbReference type="InterPro" id="IPR028082">
    <property type="entry name" value="Peripla_BP_I"/>
</dbReference>
<dbReference type="SUPFAM" id="SSF55785">
    <property type="entry name" value="PYP-like sensor domain (PAS domain)"/>
    <property type="match status" value="1"/>
</dbReference>
<dbReference type="PROSITE" id="PS50113">
    <property type="entry name" value="PAC"/>
    <property type="match status" value="1"/>
</dbReference>
<dbReference type="Gene3D" id="3.30.450.20">
    <property type="entry name" value="PAS domain"/>
    <property type="match status" value="1"/>
</dbReference>
<reference evidence="7" key="1">
    <citation type="submission" date="2022-05" db="EMBL/GenBank/DDBJ databases">
        <title>Novel bacterial taxa in a minimal lignocellulolytic consortium and its capacity to transform plastics disclosed by genome-resolved metagenomics.</title>
        <authorList>
            <person name="Rodriguez C.A.D."/>
            <person name="Diaz-Garcia L."/>
            <person name="Herrera K."/>
            <person name="Tarazona N.A."/>
            <person name="Sproer C."/>
            <person name="Overmann J."/>
            <person name="Jimenez D.J."/>
        </authorList>
    </citation>
    <scope>NUCLEOTIDE SEQUENCE</scope>
    <source>
        <strain evidence="7">MAG5</strain>
    </source>
</reference>
<dbReference type="SUPFAM" id="SSF141868">
    <property type="entry name" value="EAL domain-like"/>
    <property type="match status" value="1"/>
</dbReference>
<dbReference type="InterPro" id="IPR035919">
    <property type="entry name" value="EAL_sf"/>
</dbReference>
<dbReference type="InterPro" id="IPR000700">
    <property type="entry name" value="PAS-assoc_C"/>
</dbReference>
<evidence type="ECO:0000256" key="3">
    <source>
        <dbReference type="ARBA" id="ARBA00023163"/>
    </source>
</evidence>
<dbReference type="SMART" id="SM00267">
    <property type="entry name" value="GGDEF"/>
    <property type="match status" value="1"/>
</dbReference>
<dbReference type="InterPro" id="IPR000160">
    <property type="entry name" value="GGDEF_dom"/>
</dbReference>
<keyword evidence="3" id="KW-0804">Transcription</keyword>
<evidence type="ECO:0000256" key="2">
    <source>
        <dbReference type="ARBA" id="ARBA00023125"/>
    </source>
</evidence>
<dbReference type="Gene3D" id="3.20.20.450">
    <property type="entry name" value="EAL domain"/>
    <property type="match status" value="1"/>
</dbReference>
<proteinExistence type="predicted"/>
<dbReference type="InterPro" id="IPR035965">
    <property type="entry name" value="PAS-like_dom_sf"/>
</dbReference>
<dbReference type="CDD" id="cd01948">
    <property type="entry name" value="EAL"/>
    <property type="match status" value="1"/>
</dbReference>
<dbReference type="PROSITE" id="PS50887">
    <property type="entry name" value="GGDEF"/>
    <property type="match status" value="1"/>
</dbReference>
<dbReference type="CDD" id="cd06267">
    <property type="entry name" value="PBP1_LacI_sugar_binding-like"/>
    <property type="match status" value="1"/>
</dbReference>
<evidence type="ECO:0000313" key="8">
    <source>
        <dbReference type="Proteomes" id="UP001056756"/>
    </source>
</evidence>
<dbReference type="GO" id="GO:0003677">
    <property type="term" value="F:DNA binding"/>
    <property type="evidence" value="ECO:0007669"/>
    <property type="project" value="UniProtKB-KW"/>
</dbReference>
<dbReference type="CDD" id="cd01949">
    <property type="entry name" value="GGDEF"/>
    <property type="match status" value="1"/>
</dbReference>
<dbReference type="SMART" id="SM00052">
    <property type="entry name" value="EAL"/>
    <property type="match status" value="1"/>
</dbReference>
<dbReference type="PROSITE" id="PS50883">
    <property type="entry name" value="EAL"/>
    <property type="match status" value="1"/>
</dbReference>
<organism evidence="7 8">
    <name type="scientific">Candidatus Pristimantibacillus lignocellulolyticus</name>
    <dbReference type="NCBI Taxonomy" id="2994561"/>
    <lineage>
        <taxon>Bacteria</taxon>
        <taxon>Bacillati</taxon>
        <taxon>Bacillota</taxon>
        <taxon>Bacilli</taxon>
        <taxon>Bacillales</taxon>
        <taxon>Paenibacillaceae</taxon>
        <taxon>Candidatus Pristimantibacillus</taxon>
    </lineage>
</organism>
<dbReference type="SUPFAM" id="SSF55073">
    <property type="entry name" value="Nucleotide cyclase"/>
    <property type="match status" value="1"/>
</dbReference>
<evidence type="ECO:0000259" key="4">
    <source>
        <dbReference type="PROSITE" id="PS50113"/>
    </source>
</evidence>
<dbReference type="InterPro" id="IPR043128">
    <property type="entry name" value="Rev_trsase/Diguanyl_cyclase"/>
</dbReference>
<dbReference type="Proteomes" id="UP001056756">
    <property type="component" value="Chromosome"/>
</dbReference>
<dbReference type="InterPro" id="IPR013655">
    <property type="entry name" value="PAS_fold_3"/>
</dbReference>
<feature type="domain" description="EAL" evidence="5">
    <location>
        <begin position="753"/>
        <end position="1007"/>
    </location>
</feature>
<dbReference type="CDD" id="cd00130">
    <property type="entry name" value="PAS"/>
    <property type="match status" value="1"/>
</dbReference>
<dbReference type="Pfam" id="PF00563">
    <property type="entry name" value="EAL"/>
    <property type="match status" value="1"/>
</dbReference>
<dbReference type="NCBIfam" id="TIGR00254">
    <property type="entry name" value="GGDEF"/>
    <property type="match status" value="1"/>
</dbReference>
<dbReference type="InterPro" id="IPR046335">
    <property type="entry name" value="LacI/GalR-like_sensor"/>
</dbReference>